<evidence type="ECO:0000313" key="1">
    <source>
        <dbReference type="EMBL" id="OOS25895.1"/>
    </source>
</evidence>
<dbReference type="EMBL" id="MUYU01000005">
    <property type="protein sequence ID" value="OOS25895.1"/>
    <property type="molecule type" value="Genomic_DNA"/>
</dbReference>
<dbReference type="OrthoDB" id="6695401at2"/>
<dbReference type="Proteomes" id="UP000189800">
    <property type="component" value="Unassembled WGS sequence"/>
</dbReference>
<keyword evidence="2" id="KW-1185">Reference proteome</keyword>
<organism evidence="1 2">
    <name type="scientific">Moraxella pluranimalium</name>
    <dbReference type="NCBI Taxonomy" id="470453"/>
    <lineage>
        <taxon>Bacteria</taxon>
        <taxon>Pseudomonadati</taxon>
        <taxon>Pseudomonadota</taxon>
        <taxon>Gammaproteobacteria</taxon>
        <taxon>Moraxellales</taxon>
        <taxon>Moraxellaceae</taxon>
        <taxon>Moraxella</taxon>
    </lineage>
</organism>
<evidence type="ECO:0000313" key="2">
    <source>
        <dbReference type="Proteomes" id="UP000189800"/>
    </source>
</evidence>
<dbReference type="SUPFAM" id="SSF160472">
    <property type="entry name" value="NMB0513-like"/>
    <property type="match status" value="1"/>
</dbReference>
<gene>
    <name evidence="1" type="ORF">B0680_00560</name>
</gene>
<proteinExistence type="predicted"/>
<dbReference type="RefSeq" id="WP_078253112.1">
    <property type="nucleotide sequence ID" value="NZ_MUYU01000005.1"/>
</dbReference>
<accession>A0A1T0CU61</accession>
<sequence length="157" mass="18274">MVYPHFYDIVPLIEDCGISVPLQIALITHTFINEHFASELFFLWDVVCVVGEGRIQPCEEIIYDNETAFFLALEYLLVQNYCRLITNDGNKEINKALAKMDAKQACQLLKDVWIGEEAMNKLDEENGYLGWWFVVLCPYNIVHRYTDESGEEQWVLN</sequence>
<protein>
    <submittedName>
        <fullName evidence="1">Uncharacterized protein</fullName>
    </submittedName>
</protein>
<dbReference type="AlphaFoldDB" id="A0A1T0CU61"/>
<comment type="caution">
    <text evidence="1">The sequence shown here is derived from an EMBL/GenBank/DDBJ whole genome shotgun (WGS) entry which is preliminary data.</text>
</comment>
<name>A0A1T0CU61_9GAMM</name>
<dbReference type="Gene3D" id="1.10.3510.10">
    <property type="entry name" value="NMB0513-like"/>
    <property type="match status" value="1"/>
</dbReference>
<reference evidence="1 2" key="1">
    <citation type="submission" date="2017-02" db="EMBL/GenBank/DDBJ databases">
        <title>Draft genome sequence of Moraxella pluranimalium CCUG 54913T type strain.</title>
        <authorList>
            <person name="Salva-Serra F."/>
            <person name="Engstrom-Jakobsson H."/>
            <person name="Thorell K."/>
            <person name="Jaen-Luchoro D."/>
            <person name="Gonzales-Siles L."/>
            <person name="Karlsson R."/>
            <person name="Yazdan S."/>
            <person name="Boulund F."/>
            <person name="Johnning A."/>
            <person name="Engstrand L."/>
            <person name="Kristiansson E."/>
            <person name="Moore E."/>
        </authorList>
    </citation>
    <scope>NUCLEOTIDE SEQUENCE [LARGE SCALE GENOMIC DNA]</scope>
    <source>
        <strain evidence="1 2">CCUG 54913</strain>
    </source>
</reference>
<dbReference type="InterPro" id="IPR023138">
    <property type="entry name" value="NMB0513-like_sf"/>
</dbReference>